<feature type="domain" description="Pyridoxamine 5'-phosphate oxidase N-terminal" evidence="1">
    <location>
        <begin position="10"/>
        <end position="104"/>
    </location>
</feature>
<evidence type="ECO:0000259" key="1">
    <source>
        <dbReference type="Pfam" id="PF01243"/>
    </source>
</evidence>
<dbReference type="Gene3D" id="2.30.110.10">
    <property type="entry name" value="Electron Transport, Fmn-binding Protein, Chain A"/>
    <property type="match status" value="1"/>
</dbReference>
<organism evidence="2 3">
    <name type="scientific">Agromyces mariniharenae</name>
    <dbReference type="NCBI Taxonomy" id="2604423"/>
    <lineage>
        <taxon>Bacteria</taxon>
        <taxon>Bacillati</taxon>
        <taxon>Actinomycetota</taxon>
        <taxon>Actinomycetes</taxon>
        <taxon>Micrococcales</taxon>
        <taxon>Microbacteriaceae</taxon>
        <taxon>Agromyces</taxon>
    </lineage>
</organism>
<name>A0A5S4V2L4_9MICO</name>
<comment type="caution">
    <text evidence="2">The sequence shown here is derived from an EMBL/GenBank/DDBJ whole genome shotgun (WGS) entry which is preliminary data.</text>
</comment>
<gene>
    <name evidence="2" type="ORF">FYC51_06715</name>
</gene>
<accession>A0A5S4V2L4</accession>
<dbReference type="SUPFAM" id="SSF50475">
    <property type="entry name" value="FMN-binding split barrel"/>
    <property type="match status" value="1"/>
</dbReference>
<dbReference type="Proteomes" id="UP000325243">
    <property type="component" value="Unassembled WGS sequence"/>
</dbReference>
<dbReference type="InterPro" id="IPR012349">
    <property type="entry name" value="Split_barrel_FMN-bd"/>
</dbReference>
<protein>
    <submittedName>
        <fullName evidence="2">Pyridoxamine 5'-phosphate oxidase family protein</fullName>
    </submittedName>
</protein>
<evidence type="ECO:0000313" key="2">
    <source>
        <dbReference type="EMBL" id="TYL53367.1"/>
    </source>
</evidence>
<dbReference type="Pfam" id="PF01243">
    <property type="entry name" value="PNPOx_N"/>
    <property type="match status" value="1"/>
</dbReference>
<reference evidence="2 3" key="1">
    <citation type="submission" date="2019-08" db="EMBL/GenBank/DDBJ databases">
        <authorList>
            <person name="Hu J."/>
        </authorList>
    </citation>
    <scope>NUCLEOTIDE SEQUENCE [LARGE SCALE GENOMIC DNA]</scope>
    <source>
        <strain evidence="2 3">NEAU-184</strain>
    </source>
</reference>
<proteinExistence type="predicted"/>
<dbReference type="AlphaFoldDB" id="A0A5S4V2L4"/>
<keyword evidence="3" id="KW-1185">Reference proteome</keyword>
<dbReference type="InterPro" id="IPR011576">
    <property type="entry name" value="Pyridox_Oxase_N"/>
</dbReference>
<dbReference type="EMBL" id="VSSB01000001">
    <property type="protein sequence ID" value="TYL53367.1"/>
    <property type="molecule type" value="Genomic_DNA"/>
</dbReference>
<evidence type="ECO:0000313" key="3">
    <source>
        <dbReference type="Proteomes" id="UP000325243"/>
    </source>
</evidence>
<sequence>MIGMVDITSEAVWDAIAGENFMVIGMVSARGEARTAGVMHHVHEGRLWFTTNDREWKARHIAANPSVSVTVPIAKRVPFMPWIKIPAATITFCGDAETVPAADLPPDVSEALLHGLEVTDGGERGALVGVGVRPRGDFVTYGVGVSVLGMRDTEQARGRAPAAASVMA</sequence>